<proteinExistence type="inferred from homology"/>
<dbReference type="GO" id="GO:0042732">
    <property type="term" value="P:D-xylose metabolic process"/>
    <property type="evidence" value="ECO:0007669"/>
    <property type="project" value="UniProtKB-KW"/>
</dbReference>
<evidence type="ECO:0000256" key="2">
    <source>
        <dbReference type="ARBA" id="ARBA00011881"/>
    </source>
</evidence>
<dbReference type="Gene3D" id="3.20.20.150">
    <property type="entry name" value="Divalent-metal-dependent TIM barrel enzymes"/>
    <property type="match status" value="1"/>
</dbReference>
<dbReference type="GO" id="GO:0046872">
    <property type="term" value="F:metal ion binding"/>
    <property type="evidence" value="ECO:0007669"/>
    <property type="project" value="UniProtKB-KW"/>
</dbReference>
<keyword evidence="6 9" id="KW-0413">Isomerase</keyword>
<evidence type="ECO:0000256" key="8">
    <source>
        <dbReference type="ARBA" id="ARBA00033659"/>
    </source>
</evidence>
<organism evidence="9 10">
    <name type="scientific">Salmonella enterica I</name>
    <dbReference type="NCBI Taxonomy" id="59201"/>
    <lineage>
        <taxon>Bacteria</taxon>
        <taxon>Pseudomonadati</taxon>
        <taxon>Pseudomonadota</taxon>
        <taxon>Gammaproteobacteria</taxon>
        <taxon>Enterobacterales</taxon>
        <taxon>Enterobacteriaceae</taxon>
        <taxon>Salmonella</taxon>
    </lineage>
</organism>
<evidence type="ECO:0000256" key="3">
    <source>
        <dbReference type="ARBA" id="ARBA00011958"/>
    </source>
</evidence>
<dbReference type="PANTHER" id="PTHR48408:SF1">
    <property type="entry name" value="XYLOSE ISOMERASE"/>
    <property type="match status" value="1"/>
</dbReference>
<evidence type="ECO:0000256" key="6">
    <source>
        <dbReference type="ARBA" id="ARBA00023235"/>
    </source>
</evidence>
<dbReference type="PANTHER" id="PTHR48408">
    <property type="match status" value="1"/>
</dbReference>
<accession>A0A3S4J130</accession>
<comment type="catalytic activity">
    <reaction evidence="8">
        <text>alpha-D-xylose = alpha-D-xylulofuranose</text>
        <dbReference type="Rhea" id="RHEA:22816"/>
        <dbReference type="ChEBI" id="CHEBI:28518"/>
        <dbReference type="ChEBI" id="CHEBI:188998"/>
        <dbReference type="EC" id="5.3.1.5"/>
    </reaction>
</comment>
<reference evidence="9 10" key="1">
    <citation type="submission" date="2018-12" db="EMBL/GenBank/DDBJ databases">
        <authorList>
            <consortium name="Pathogen Informatics"/>
        </authorList>
    </citation>
    <scope>NUCLEOTIDE SEQUENCE [LARGE SCALE GENOMIC DNA]</scope>
    <source>
        <strain evidence="9 10">NCTC8271</strain>
    </source>
</reference>
<evidence type="ECO:0000256" key="4">
    <source>
        <dbReference type="ARBA" id="ARBA00022629"/>
    </source>
</evidence>
<protein>
    <recommendedName>
        <fullName evidence="3">xylose isomerase</fullName>
        <ecNumber evidence="3">5.3.1.5</ecNumber>
    </recommendedName>
</protein>
<keyword evidence="5" id="KW-0479">Metal-binding</keyword>
<dbReference type="PROSITE" id="PS51415">
    <property type="entry name" value="XYLOSE_ISOMERASE"/>
    <property type="match status" value="1"/>
</dbReference>
<evidence type="ECO:0000313" key="10">
    <source>
        <dbReference type="Proteomes" id="UP000273655"/>
    </source>
</evidence>
<keyword evidence="4" id="KW-0859">Xylose metabolism</keyword>
<gene>
    <name evidence="9" type="primary">xylA_1</name>
    <name evidence="9" type="ORF">NCTC8271_00247</name>
</gene>
<dbReference type="EC" id="5.3.1.5" evidence="3"/>
<dbReference type="AlphaFoldDB" id="A0A3S4J130"/>
<dbReference type="InterPro" id="IPR036237">
    <property type="entry name" value="Xyl_isomerase-like_sf"/>
</dbReference>
<sequence>MQAYFDQLDRVRYEGPQSTNPLAFRHYNPDELVLGKRMEDHLRFAACYWHTFCWNGADMFGVGAFNRPWQQPGRSAGAGETQSGRGV</sequence>
<evidence type="ECO:0000256" key="5">
    <source>
        <dbReference type="ARBA" id="ARBA00022723"/>
    </source>
</evidence>
<comment type="similarity">
    <text evidence="1">Belongs to the xylose isomerase family.</text>
</comment>
<name>A0A3S4J130_SALET</name>
<dbReference type="Proteomes" id="UP000273655">
    <property type="component" value="Chromosome 1"/>
</dbReference>
<keyword evidence="7" id="KW-0119">Carbohydrate metabolism</keyword>
<evidence type="ECO:0000256" key="1">
    <source>
        <dbReference type="ARBA" id="ARBA00005765"/>
    </source>
</evidence>
<dbReference type="InterPro" id="IPR001998">
    <property type="entry name" value="Xylose_isomerase"/>
</dbReference>
<dbReference type="SUPFAM" id="SSF51658">
    <property type="entry name" value="Xylose isomerase-like"/>
    <property type="match status" value="1"/>
</dbReference>
<dbReference type="GO" id="GO:0009045">
    <property type="term" value="F:xylose isomerase activity"/>
    <property type="evidence" value="ECO:0007669"/>
    <property type="project" value="UniProtKB-EC"/>
</dbReference>
<dbReference type="EMBL" id="LR134148">
    <property type="protein sequence ID" value="VEA30226.1"/>
    <property type="molecule type" value="Genomic_DNA"/>
</dbReference>
<evidence type="ECO:0000256" key="7">
    <source>
        <dbReference type="ARBA" id="ARBA00023277"/>
    </source>
</evidence>
<evidence type="ECO:0000313" key="9">
    <source>
        <dbReference type="EMBL" id="VEA30226.1"/>
    </source>
</evidence>
<comment type="subunit">
    <text evidence="2">Homotetramer.</text>
</comment>